<dbReference type="GO" id="GO:0005524">
    <property type="term" value="F:ATP binding"/>
    <property type="evidence" value="ECO:0007669"/>
    <property type="project" value="UniProtKB-KW"/>
</dbReference>
<dbReference type="Proteomes" id="UP000286045">
    <property type="component" value="Unassembled WGS sequence"/>
</dbReference>
<evidence type="ECO:0000313" key="7">
    <source>
        <dbReference type="EMBL" id="RWA05156.1"/>
    </source>
</evidence>
<feature type="domain" description="Protein kinase" evidence="6">
    <location>
        <begin position="1"/>
        <end position="182"/>
    </location>
</feature>
<dbReference type="AlphaFoldDB" id="A0A439CSM9"/>
<keyword evidence="1" id="KW-0808">Transferase</keyword>
<dbReference type="GO" id="GO:0004672">
    <property type="term" value="F:protein kinase activity"/>
    <property type="evidence" value="ECO:0007669"/>
    <property type="project" value="InterPro"/>
</dbReference>
<sequence>MEPLASDGNLDHFMRAYHDPRPEVNHNVLNEPTLLRCFSTLPSAVSYIHSKGMMHRDIKPSNCLVHDGKAWGLPILRRSRGFHPPLRSPGGERHAWSTRRTGWQVGRLLPRLRLGRGGGNSSLGDRCKVNPWFRFGTDRHGNRLENIRVSGRTKAIGSYSDDREVISNGLHIDPTSNYYAEV</sequence>
<dbReference type="SUPFAM" id="SSF56112">
    <property type="entry name" value="Protein kinase-like (PK-like)"/>
    <property type="match status" value="1"/>
</dbReference>
<dbReference type="EMBL" id="RYZI01000471">
    <property type="protein sequence ID" value="RWA05156.1"/>
    <property type="molecule type" value="Genomic_DNA"/>
</dbReference>
<comment type="similarity">
    <text evidence="5">Belongs to the protein kinase superfamily. Ser/Thr protein kinase family. GCN2 subfamily.</text>
</comment>
<evidence type="ECO:0000259" key="6">
    <source>
        <dbReference type="PROSITE" id="PS50011"/>
    </source>
</evidence>
<gene>
    <name evidence="7" type="ORF">EKO27_g9944</name>
</gene>
<dbReference type="InterPro" id="IPR011009">
    <property type="entry name" value="Kinase-like_dom_sf"/>
</dbReference>
<dbReference type="InterPro" id="IPR000719">
    <property type="entry name" value="Prot_kinase_dom"/>
</dbReference>
<dbReference type="GO" id="GO:0005737">
    <property type="term" value="C:cytoplasm"/>
    <property type="evidence" value="ECO:0007669"/>
    <property type="project" value="TreeGrafter"/>
</dbReference>
<evidence type="ECO:0000256" key="1">
    <source>
        <dbReference type="ARBA" id="ARBA00022679"/>
    </source>
</evidence>
<evidence type="ECO:0000256" key="4">
    <source>
        <dbReference type="ARBA" id="ARBA00022840"/>
    </source>
</evidence>
<keyword evidence="3" id="KW-0418">Kinase</keyword>
<dbReference type="PROSITE" id="PS00108">
    <property type="entry name" value="PROTEIN_KINASE_ST"/>
    <property type="match status" value="1"/>
</dbReference>
<keyword evidence="2" id="KW-0547">Nucleotide-binding</keyword>
<evidence type="ECO:0000313" key="8">
    <source>
        <dbReference type="Proteomes" id="UP000286045"/>
    </source>
</evidence>
<dbReference type="InterPro" id="IPR050339">
    <property type="entry name" value="CC_SR_Kinase"/>
</dbReference>
<dbReference type="PROSITE" id="PS50011">
    <property type="entry name" value="PROTEIN_KINASE_DOM"/>
    <property type="match status" value="1"/>
</dbReference>
<organism evidence="7 8">
    <name type="scientific">Xylaria grammica</name>
    <dbReference type="NCBI Taxonomy" id="363999"/>
    <lineage>
        <taxon>Eukaryota</taxon>
        <taxon>Fungi</taxon>
        <taxon>Dikarya</taxon>
        <taxon>Ascomycota</taxon>
        <taxon>Pezizomycotina</taxon>
        <taxon>Sordariomycetes</taxon>
        <taxon>Xylariomycetidae</taxon>
        <taxon>Xylariales</taxon>
        <taxon>Xylariaceae</taxon>
        <taxon>Xylaria</taxon>
    </lineage>
</organism>
<dbReference type="Gene3D" id="1.10.510.10">
    <property type="entry name" value="Transferase(Phosphotransferase) domain 1"/>
    <property type="match status" value="1"/>
</dbReference>
<evidence type="ECO:0000256" key="3">
    <source>
        <dbReference type="ARBA" id="ARBA00022777"/>
    </source>
</evidence>
<keyword evidence="8" id="KW-1185">Reference proteome</keyword>
<dbReference type="InterPro" id="IPR008271">
    <property type="entry name" value="Ser/Thr_kinase_AS"/>
</dbReference>
<protein>
    <recommendedName>
        <fullName evidence="6">Protein kinase domain-containing protein</fullName>
    </recommendedName>
</protein>
<evidence type="ECO:0000256" key="2">
    <source>
        <dbReference type="ARBA" id="ARBA00022741"/>
    </source>
</evidence>
<proteinExistence type="inferred from homology"/>
<name>A0A439CSM9_9PEZI</name>
<dbReference type="Pfam" id="PF00069">
    <property type="entry name" value="Pkinase"/>
    <property type="match status" value="1"/>
</dbReference>
<dbReference type="PANTHER" id="PTHR11042">
    <property type="entry name" value="EUKARYOTIC TRANSLATION INITIATION FACTOR 2-ALPHA KINASE EIF2-ALPHA KINASE -RELATED"/>
    <property type="match status" value="1"/>
</dbReference>
<accession>A0A439CSM9</accession>
<keyword evidence="4" id="KW-0067">ATP-binding</keyword>
<dbReference type="GO" id="GO:0005634">
    <property type="term" value="C:nucleus"/>
    <property type="evidence" value="ECO:0007669"/>
    <property type="project" value="TreeGrafter"/>
</dbReference>
<evidence type="ECO:0000256" key="5">
    <source>
        <dbReference type="ARBA" id="ARBA00037982"/>
    </source>
</evidence>
<comment type="caution">
    <text evidence="7">The sequence shown here is derived from an EMBL/GenBank/DDBJ whole genome shotgun (WGS) entry which is preliminary data.</text>
</comment>
<reference evidence="7 8" key="1">
    <citation type="submission" date="2018-12" db="EMBL/GenBank/DDBJ databases">
        <title>Draft genome sequence of Xylaria grammica IHI A82.</title>
        <authorList>
            <person name="Buettner E."/>
            <person name="Kellner H."/>
        </authorList>
    </citation>
    <scope>NUCLEOTIDE SEQUENCE [LARGE SCALE GENOMIC DNA]</scope>
    <source>
        <strain evidence="7 8">IHI A82</strain>
    </source>
</reference>